<dbReference type="AlphaFoldDB" id="A0A347VQM6"/>
<protein>
    <submittedName>
        <fullName evidence="2">Uncharacterized protein</fullName>
    </submittedName>
</protein>
<keyword evidence="3" id="KW-1185">Reference proteome</keyword>
<organism evidence="2 3">
    <name type="scientific">Helicobacter saguini</name>
    <dbReference type="NCBI Taxonomy" id="1548018"/>
    <lineage>
        <taxon>Bacteria</taxon>
        <taxon>Pseudomonadati</taxon>
        <taxon>Campylobacterota</taxon>
        <taxon>Epsilonproteobacteria</taxon>
        <taxon>Campylobacterales</taxon>
        <taxon>Helicobacteraceae</taxon>
        <taxon>Helicobacter</taxon>
    </lineage>
</organism>
<reference evidence="2 3" key="2">
    <citation type="journal article" date="2016" name="Infect. Immun.">
        <title>Helicobacter saguini, a Novel Helicobacter Isolated from Cotton-Top Tamarins with Ulcerative Colitis, Has Proinflammatory Properties and Induces Typhlocolitis and Dysplasia in Gnotobiotic IL-10-/- Mice.</title>
        <authorList>
            <person name="Shen Z."/>
            <person name="Mannion A."/>
            <person name="Whary M.T."/>
            <person name="Muthupalani S."/>
            <person name="Sheh A."/>
            <person name="Feng Y."/>
            <person name="Gong G."/>
            <person name="Vandamme P."/>
            <person name="Holcombe H.R."/>
            <person name="Paster B.J."/>
            <person name="Fox J.G."/>
        </authorList>
    </citation>
    <scope>NUCLEOTIDE SEQUENCE [LARGE SCALE GENOMIC DNA]</scope>
    <source>
        <strain evidence="2 3">MIT 97-6194</strain>
    </source>
</reference>
<accession>A0A347VQM6</accession>
<sequence>MQTLNYEKYENMGYAELKRSLNYAEKRKAKLEKQSKENKDLIAYLKAKVKKPTKKPKYEFIPIEKASCIKNAQKIWESMTQEERDRLDVELQADINRTYDD</sequence>
<dbReference type="Proteomes" id="UP000477070">
    <property type="component" value="Unassembled WGS sequence"/>
</dbReference>
<dbReference type="EMBL" id="JRMP02000030">
    <property type="protein sequence ID" value="TLD91652.1"/>
    <property type="molecule type" value="Genomic_DNA"/>
</dbReference>
<reference evidence="1 4" key="4">
    <citation type="submission" date="2019-12" db="EMBL/GenBank/DDBJ databases">
        <title>Multi-Generational Helicobacter saguini Isolates.</title>
        <authorList>
            <person name="Mannion A."/>
            <person name="Shen Z."/>
            <person name="Fox J.G."/>
        </authorList>
    </citation>
    <scope>NUCLEOTIDE SEQUENCE [LARGE SCALE GENOMIC DNA]</scope>
    <source>
        <strain evidence="1">16-048</strain>
        <strain evidence="4">16-048 (F4)</strain>
    </source>
</reference>
<reference evidence="2 3" key="1">
    <citation type="journal article" date="2014" name="Genome Announc.">
        <title>Draft genome sequences of eight enterohepatic helicobacter species isolated from both laboratory and wild rodents.</title>
        <authorList>
            <person name="Sheh A."/>
            <person name="Shen Z."/>
            <person name="Fox J.G."/>
        </authorList>
    </citation>
    <scope>NUCLEOTIDE SEQUENCE [LARGE SCALE GENOMIC DNA]</scope>
    <source>
        <strain evidence="2 3">MIT 97-6194</strain>
    </source>
</reference>
<name>A0A347VQM6_9HELI</name>
<proteinExistence type="predicted"/>
<gene>
    <name evidence="1" type="ORF">DCO61_08815</name>
    <name evidence="2" type="ORF">LS64_011520</name>
</gene>
<evidence type="ECO:0000313" key="4">
    <source>
        <dbReference type="Proteomes" id="UP000477070"/>
    </source>
</evidence>
<dbReference type="Proteomes" id="UP000029714">
    <property type="component" value="Unassembled WGS sequence"/>
</dbReference>
<dbReference type="RefSeq" id="WP_034569766.1">
    <property type="nucleotide sequence ID" value="NZ_JRMP02000030.1"/>
</dbReference>
<evidence type="ECO:0000313" key="1">
    <source>
        <dbReference type="EMBL" id="MWV70093.1"/>
    </source>
</evidence>
<reference evidence="2" key="3">
    <citation type="submission" date="2018-04" db="EMBL/GenBank/DDBJ databases">
        <authorList>
            <person name="Sheh A."/>
            <person name="Shen Z."/>
            <person name="Mannion A.J."/>
            <person name="Fox J.G."/>
        </authorList>
    </citation>
    <scope>NUCLEOTIDE SEQUENCE</scope>
    <source>
        <strain evidence="2">MIT 97-6194</strain>
    </source>
</reference>
<comment type="caution">
    <text evidence="2">The sequence shown here is derived from an EMBL/GenBank/DDBJ whole genome shotgun (WGS) entry which is preliminary data.</text>
</comment>
<evidence type="ECO:0000313" key="2">
    <source>
        <dbReference type="EMBL" id="TLD91652.1"/>
    </source>
</evidence>
<evidence type="ECO:0000313" key="3">
    <source>
        <dbReference type="Proteomes" id="UP000029714"/>
    </source>
</evidence>
<dbReference type="EMBL" id="QBIU01000002">
    <property type="protein sequence ID" value="MWV70093.1"/>
    <property type="molecule type" value="Genomic_DNA"/>
</dbReference>